<dbReference type="InParanoid" id="A0A3M0BTW6"/>
<comment type="caution">
    <text evidence="6">The sequence shown here is derived from an EMBL/GenBank/DDBJ whole genome shotgun (WGS) entry which is preliminary data.</text>
</comment>
<dbReference type="GO" id="GO:0030170">
    <property type="term" value="F:pyridoxal phosphate binding"/>
    <property type="evidence" value="ECO:0007669"/>
    <property type="project" value="TreeGrafter"/>
</dbReference>
<reference evidence="6 7" key="1">
    <citation type="submission" date="2018-10" db="EMBL/GenBank/DDBJ databases">
        <title>Genomic Encyclopedia of Archaeal and Bacterial Type Strains, Phase II (KMG-II): from individual species to whole genera.</title>
        <authorList>
            <person name="Goeker M."/>
        </authorList>
    </citation>
    <scope>NUCLEOTIDE SEQUENCE [LARGE SCALE GENOMIC DNA]</scope>
    <source>
        <strain evidence="6 7">DSM 25217</strain>
    </source>
</reference>
<dbReference type="InterPro" id="IPR015422">
    <property type="entry name" value="PyrdxlP-dep_Trfase_small"/>
</dbReference>
<organism evidence="6 7">
    <name type="scientific">Eilatimonas milleporae</name>
    <dbReference type="NCBI Taxonomy" id="911205"/>
    <lineage>
        <taxon>Bacteria</taxon>
        <taxon>Pseudomonadati</taxon>
        <taxon>Pseudomonadota</taxon>
        <taxon>Alphaproteobacteria</taxon>
        <taxon>Kordiimonadales</taxon>
        <taxon>Kordiimonadaceae</taxon>
        <taxon>Eilatimonas</taxon>
    </lineage>
</organism>
<dbReference type="EMBL" id="REFR01000017">
    <property type="protein sequence ID" value="RMB00662.1"/>
    <property type="molecule type" value="Genomic_DNA"/>
</dbReference>
<keyword evidence="1 4" id="KW-0663">Pyridoxal phosphate</keyword>
<evidence type="ECO:0000256" key="2">
    <source>
        <dbReference type="ARBA" id="ARBA00037999"/>
    </source>
</evidence>
<evidence type="ECO:0000256" key="5">
    <source>
        <dbReference type="RuleBase" id="RU004508"/>
    </source>
</evidence>
<evidence type="ECO:0000313" key="6">
    <source>
        <dbReference type="EMBL" id="RMB00662.1"/>
    </source>
</evidence>
<dbReference type="PANTHER" id="PTHR30244:SF36">
    <property type="entry name" value="3-OXO-GLUCOSE-6-PHOSPHATE:GLUTAMATE AMINOTRANSFERASE"/>
    <property type="match status" value="1"/>
</dbReference>
<feature type="active site" description="Proton acceptor" evidence="3">
    <location>
        <position position="185"/>
    </location>
</feature>
<dbReference type="CDD" id="cd00616">
    <property type="entry name" value="AHBA_syn"/>
    <property type="match status" value="1"/>
</dbReference>
<dbReference type="Gene3D" id="3.90.1150.10">
    <property type="entry name" value="Aspartate Aminotransferase, domain 1"/>
    <property type="match status" value="1"/>
</dbReference>
<dbReference type="SUPFAM" id="SSF53383">
    <property type="entry name" value="PLP-dependent transferases"/>
    <property type="match status" value="1"/>
</dbReference>
<dbReference type="GO" id="GO:0008483">
    <property type="term" value="F:transaminase activity"/>
    <property type="evidence" value="ECO:0007669"/>
    <property type="project" value="TreeGrafter"/>
</dbReference>
<proteinExistence type="inferred from homology"/>
<dbReference type="Pfam" id="PF01041">
    <property type="entry name" value="DegT_DnrJ_EryC1"/>
    <property type="match status" value="1"/>
</dbReference>
<protein>
    <submittedName>
        <fullName evidence="6">dTDP-4-amino-4,6-dideoxygalactose transaminase</fullName>
    </submittedName>
</protein>
<dbReference type="InterPro" id="IPR000653">
    <property type="entry name" value="DegT/StrS_aminotransferase"/>
</dbReference>
<name>A0A3M0BTW6_9PROT</name>
<dbReference type="InterPro" id="IPR015421">
    <property type="entry name" value="PyrdxlP-dep_Trfase_major"/>
</dbReference>
<dbReference type="PIRSF" id="PIRSF000390">
    <property type="entry name" value="PLP_StrS"/>
    <property type="match status" value="1"/>
</dbReference>
<feature type="modified residue" description="N6-(pyridoxal phosphate)lysine" evidence="4">
    <location>
        <position position="185"/>
    </location>
</feature>
<evidence type="ECO:0000313" key="7">
    <source>
        <dbReference type="Proteomes" id="UP000271227"/>
    </source>
</evidence>
<evidence type="ECO:0000256" key="3">
    <source>
        <dbReference type="PIRSR" id="PIRSR000390-1"/>
    </source>
</evidence>
<accession>A0A3M0BTW6</accession>
<gene>
    <name evidence="6" type="ORF">BXY39_3850</name>
</gene>
<dbReference type="Gene3D" id="3.40.640.10">
    <property type="entry name" value="Type I PLP-dependent aspartate aminotransferase-like (Major domain)"/>
    <property type="match status" value="1"/>
</dbReference>
<evidence type="ECO:0000256" key="4">
    <source>
        <dbReference type="PIRSR" id="PIRSR000390-2"/>
    </source>
</evidence>
<dbReference type="InterPro" id="IPR015424">
    <property type="entry name" value="PyrdxlP-dep_Trfase"/>
</dbReference>
<dbReference type="GO" id="GO:0000271">
    <property type="term" value="P:polysaccharide biosynthetic process"/>
    <property type="evidence" value="ECO:0007669"/>
    <property type="project" value="TreeGrafter"/>
</dbReference>
<dbReference type="OrthoDB" id="9768668at2"/>
<dbReference type="RefSeq" id="WP_121940474.1">
    <property type="nucleotide sequence ID" value="NZ_REFR01000017.1"/>
</dbReference>
<sequence length="371" mass="40035">MIKFLDLKAVHRPYRAELESRFAAILDSGRYVLGAQVVEFEERFARFTGARQAVGVGNGLDALSLALKALDIGHGDRVLVPSFTFIATWLSVMAAGAEPVPVPVSLETGNMDPSRLPVTPDSRVKAIVPVHLYGAPADMTAIGDYARRHGLRIVADAAQAHGARYDDRPVGDFADISTYSFYPGKNLGALGDAGAITVNDDGLAARLRRLRNYGSDKKYIHGEAGTNSRLDELQAAFLNVRLDHLDAENAVRREQAAHYGTALAPLAGIVDTVRPPGNSRSAHHLFVIRCDKRDALLDVLTERDIQCQIHYPVAPCDQQAFAHMTADAGIHDTARQLAATVLSLPLGPHLCDEDISEVCDAVTASAVDLFV</sequence>
<dbReference type="PANTHER" id="PTHR30244">
    <property type="entry name" value="TRANSAMINASE"/>
    <property type="match status" value="1"/>
</dbReference>
<dbReference type="AlphaFoldDB" id="A0A3M0BTW6"/>
<dbReference type="Proteomes" id="UP000271227">
    <property type="component" value="Unassembled WGS sequence"/>
</dbReference>
<evidence type="ECO:0000256" key="1">
    <source>
        <dbReference type="ARBA" id="ARBA00022898"/>
    </source>
</evidence>
<comment type="similarity">
    <text evidence="2 5">Belongs to the DegT/DnrJ/EryC1 family.</text>
</comment>
<keyword evidence="7" id="KW-1185">Reference proteome</keyword>